<dbReference type="Gene3D" id="3.90.960.10">
    <property type="entry name" value="YbaK/aminoacyl-tRNA synthetase-associated domain"/>
    <property type="match status" value="1"/>
</dbReference>
<dbReference type="Proteomes" id="UP000182077">
    <property type="component" value="Unassembled WGS sequence"/>
</dbReference>
<evidence type="ECO:0000259" key="3">
    <source>
        <dbReference type="Pfam" id="PF04073"/>
    </source>
</evidence>
<dbReference type="OrthoDB" id="9798587at2"/>
<evidence type="ECO:0000256" key="2">
    <source>
        <dbReference type="ARBA" id="ARBA00022917"/>
    </source>
</evidence>
<dbReference type="GO" id="GO:0006412">
    <property type="term" value="P:translation"/>
    <property type="evidence" value="ECO:0007669"/>
    <property type="project" value="UniProtKB-KW"/>
</dbReference>
<dbReference type="InterPro" id="IPR036754">
    <property type="entry name" value="YbaK/aa-tRNA-synt-asso_dom_sf"/>
</dbReference>
<keyword evidence="2" id="KW-0648">Protein biosynthesis</keyword>
<name>A0A1L8TM33_9ENTE</name>
<protein>
    <recommendedName>
        <fullName evidence="3">YbaK/aminoacyl-tRNA synthetase-associated domain-containing protein</fullName>
    </recommendedName>
</protein>
<feature type="domain" description="YbaK/aminoacyl-tRNA synthetase-associated" evidence="3">
    <location>
        <begin position="41"/>
        <end position="164"/>
    </location>
</feature>
<gene>
    <name evidence="4" type="ORF">RV04_GL002266</name>
</gene>
<proteinExistence type="inferred from homology"/>
<sequence>MVYVSEMSTSCPADYRSELEEMTYDALTNLTIPFYQVTTDEAVTMEDCLDINERLGIEVVKTIFLCNQKKTKFYLYITPADFKFVTKDFGKKLDIPRVSFASAELLKERLGVIPGAATIFGLLLDSDHEIQLVVDRTVASRDWFGCSAGSVTNYMKLPTKDLFDIFLPYTGHKARIID</sequence>
<dbReference type="SUPFAM" id="SSF55826">
    <property type="entry name" value="YbaK/ProRS associated domain"/>
    <property type="match status" value="1"/>
</dbReference>
<dbReference type="GO" id="GO:0002161">
    <property type="term" value="F:aminoacyl-tRNA deacylase activity"/>
    <property type="evidence" value="ECO:0007669"/>
    <property type="project" value="InterPro"/>
</dbReference>
<dbReference type="RefSeq" id="WP_071858124.1">
    <property type="nucleotide sequence ID" value="NZ_JBHSHK010000008.1"/>
</dbReference>
<dbReference type="PANTHER" id="PTHR31423">
    <property type="entry name" value="YBAK DOMAIN-CONTAINING PROTEIN"/>
    <property type="match status" value="1"/>
</dbReference>
<reference evidence="4 5" key="1">
    <citation type="submission" date="2014-12" db="EMBL/GenBank/DDBJ databases">
        <title>Draft genome sequences of 29 type strains of Enterococci.</title>
        <authorList>
            <person name="Zhong Z."/>
            <person name="Sun Z."/>
            <person name="Liu W."/>
            <person name="Zhang W."/>
            <person name="Zhang H."/>
        </authorList>
    </citation>
    <scope>NUCLEOTIDE SEQUENCE [LARGE SCALE GENOMIC DNA]</scope>
    <source>
        <strain evidence="4 5">DSM 17122</strain>
    </source>
</reference>
<organism evidence="4 5">
    <name type="scientific">Enterococcus hermanniensis</name>
    <dbReference type="NCBI Taxonomy" id="249189"/>
    <lineage>
        <taxon>Bacteria</taxon>
        <taxon>Bacillati</taxon>
        <taxon>Bacillota</taxon>
        <taxon>Bacilli</taxon>
        <taxon>Lactobacillales</taxon>
        <taxon>Enterococcaceae</taxon>
        <taxon>Enterococcus</taxon>
    </lineage>
</organism>
<dbReference type="InterPro" id="IPR040285">
    <property type="entry name" value="ProX/PRXD1"/>
</dbReference>
<dbReference type="EMBL" id="JXKQ01000007">
    <property type="protein sequence ID" value="OJG45218.1"/>
    <property type="molecule type" value="Genomic_DNA"/>
</dbReference>
<evidence type="ECO:0000313" key="4">
    <source>
        <dbReference type="EMBL" id="OJG45218.1"/>
    </source>
</evidence>
<evidence type="ECO:0000256" key="1">
    <source>
        <dbReference type="ARBA" id="ARBA00010201"/>
    </source>
</evidence>
<keyword evidence="5" id="KW-1185">Reference proteome</keyword>
<dbReference type="STRING" id="249189.RV04_GL002266"/>
<evidence type="ECO:0000313" key="5">
    <source>
        <dbReference type="Proteomes" id="UP000182077"/>
    </source>
</evidence>
<dbReference type="Pfam" id="PF04073">
    <property type="entry name" value="tRNA_edit"/>
    <property type="match status" value="1"/>
</dbReference>
<comment type="caution">
    <text evidence="4">The sequence shown here is derived from an EMBL/GenBank/DDBJ whole genome shotgun (WGS) entry which is preliminary data.</text>
</comment>
<accession>A0A1L8TM33</accession>
<dbReference type="InterPro" id="IPR007214">
    <property type="entry name" value="YbaK/aa-tRNA-synth-assoc-dom"/>
</dbReference>
<comment type="similarity">
    <text evidence="1">Belongs to the PRORSD1 family.</text>
</comment>
<dbReference type="PANTHER" id="PTHR31423:SF3">
    <property type="entry name" value="PROLYL-TRNA SYNTHETASE ASSOCIATED DOMAIN-CONTAINING PROTEIN 1-RELATED"/>
    <property type="match status" value="1"/>
</dbReference>
<dbReference type="AlphaFoldDB" id="A0A1L8TM33"/>